<protein>
    <submittedName>
        <fullName evidence="1">BTB/POZ domain-containing protein</fullName>
    </submittedName>
</protein>
<keyword evidence="2" id="KW-1185">Reference proteome</keyword>
<reference evidence="1 2" key="1">
    <citation type="journal article" date="2022" name="Nat. Plants">
        <title>Genomes of leafy and leafless Platanthera orchids illuminate the evolution of mycoheterotrophy.</title>
        <authorList>
            <person name="Li M.H."/>
            <person name="Liu K.W."/>
            <person name="Li Z."/>
            <person name="Lu H.C."/>
            <person name="Ye Q.L."/>
            <person name="Zhang D."/>
            <person name="Wang J.Y."/>
            <person name="Li Y.F."/>
            <person name="Zhong Z.M."/>
            <person name="Liu X."/>
            <person name="Yu X."/>
            <person name="Liu D.K."/>
            <person name="Tu X.D."/>
            <person name="Liu B."/>
            <person name="Hao Y."/>
            <person name="Liao X.Y."/>
            <person name="Jiang Y.T."/>
            <person name="Sun W.H."/>
            <person name="Chen J."/>
            <person name="Chen Y.Q."/>
            <person name="Ai Y."/>
            <person name="Zhai J.W."/>
            <person name="Wu S.S."/>
            <person name="Zhou Z."/>
            <person name="Hsiao Y.Y."/>
            <person name="Wu W.L."/>
            <person name="Chen Y.Y."/>
            <person name="Lin Y.F."/>
            <person name="Hsu J.L."/>
            <person name="Li C.Y."/>
            <person name="Wang Z.W."/>
            <person name="Zhao X."/>
            <person name="Zhong W.Y."/>
            <person name="Ma X.K."/>
            <person name="Ma L."/>
            <person name="Huang J."/>
            <person name="Chen G.Z."/>
            <person name="Huang M.Z."/>
            <person name="Huang L."/>
            <person name="Peng D.H."/>
            <person name="Luo Y.B."/>
            <person name="Zou S.Q."/>
            <person name="Chen S.P."/>
            <person name="Lan S."/>
            <person name="Tsai W.C."/>
            <person name="Van de Peer Y."/>
            <person name="Liu Z.J."/>
        </authorList>
    </citation>
    <scope>NUCLEOTIDE SEQUENCE [LARGE SCALE GENOMIC DNA]</scope>
    <source>
        <strain evidence="1">Lor287</strain>
    </source>
</reference>
<gene>
    <name evidence="1" type="ORF">KSP39_PZI010580</name>
</gene>
<name>A0AAP0G6E5_9ASPA</name>
<dbReference type="AlphaFoldDB" id="A0AAP0G6E5"/>
<comment type="caution">
    <text evidence="1">The sequence shown here is derived from an EMBL/GenBank/DDBJ whole genome shotgun (WGS) entry which is preliminary data.</text>
</comment>
<sequence>MATHIQDSPLMLFLTLHKVPAGDIFEASRAGDVDRLRYPIDASVNVNARDHWDSVAL</sequence>
<evidence type="ECO:0000313" key="1">
    <source>
        <dbReference type="EMBL" id="KAK8940500.1"/>
    </source>
</evidence>
<proteinExistence type="predicted"/>
<evidence type="ECO:0000313" key="2">
    <source>
        <dbReference type="Proteomes" id="UP001418222"/>
    </source>
</evidence>
<accession>A0AAP0G6E5</accession>
<dbReference type="Proteomes" id="UP001418222">
    <property type="component" value="Unassembled WGS sequence"/>
</dbReference>
<organism evidence="1 2">
    <name type="scientific">Platanthera zijinensis</name>
    <dbReference type="NCBI Taxonomy" id="2320716"/>
    <lineage>
        <taxon>Eukaryota</taxon>
        <taxon>Viridiplantae</taxon>
        <taxon>Streptophyta</taxon>
        <taxon>Embryophyta</taxon>
        <taxon>Tracheophyta</taxon>
        <taxon>Spermatophyta</taxon>
        <taxon>Magnoliopsida</taxon>
        <taxon>Liliopsida</taxon>
        <taxon>Asparagales</taxon>
        <taxon>Orchidaceae</taxon>
        <taxon>Orchidoideae</taxon>
        <taxon>Orchideae</taxon>
        <taxon>Orchidinae</taxon>
        <taxon>Platanthera</taxon>
    </lineage>
</organism>
<dbReference type="EMBL" id="JBBWWQ010000008">
    <property type="protein sequence ID" value="KAK8940500.1"/>
    <property type="molecule type" value="Genomic_DNA"/>
</dbReference>